<dbReference type="AlphaFoldDB" id="A0A8F5BUV7"/>
<dbReference type="EMBL" id="CP077715">
    <property type="protein sequence ID" value="QXJ31923.1"/>
    <property type="molecule type" value="Genomic_DNA"/>
</dbReference>
<organism evidence="1 2">
    <name type="scientific">Saccharolobus shibatae</name>
    <dbReference type="NCBI Taxonomy" id="2286"/>
    <lineage>
        <taxon>Archaea</taxon>
        <taxon>Thermoproteota</taxon>
        <taxon>Thermoprotei</taxon>
        <taxon>Sulfolobales</taxon>
        <taxon>Sulfolobaceae</taxon>
        <taxon>Saccharolobus</taxon>
    </lineage>
</organism>
<proteinExistence type="predicted"/>
<accession>A0A8F5BUV7</accession>
<protein>
    <submittedName>
        <fullName evidence="1">Uncharacterized protein</fullName>
    </submittedName>
</protein>
<dbReference type="RefSeq" id="WP_218260389.1">
    <property type="nucleotide sequence ID" value="NZ_CP077715.1"/>
</dbReference>
<evidence type="ECO:0000313" key="2">
    <source>
        <dbReference type="Proteomes" id="UP000693941"/>
    </source>
</evidence>
<dbReference type="GeneID" id="65560073"/>
<name>A0A8F5BUV7_9CREN</name>
<reference evidence="1" key="1">
    <citation type="journal article" date="2021" name="Environ. Microbiol.">
        <title>New insights into the diversity and evolution of the archaeal mobilome from three complete genomes of Saccharolobus shibatae.</title>
        <authorList>
            <person name="Medvedeva S."/>
            <person name="Brandt D."/>
            <person name="Cvirkaite-Krupovic V."/>
            <person name="Liu Y."/>
            <person name="Severinov K."/>
            <person name="Ishino S."/>
            <person name="Ishino Y."/>
            <person name="Prangishvili D."/>
            <person name="Kalinowski J."/>
            <person name="Krupovic M."/>
        </authorList>
    </citation>
    <scope>NUCLEOTIDE SEQUENCE</scope>
    <source>
        <strain evidence="1">BEU9</strain>
    </source>
</reference>
<evidence type="ECO:0000313" key="1">
    <source>
        <dbReference type="EMBL" id="QXJ31923.1"/>
    </source>
</evidence>
<sequence>MNCDLACDEEKVIYKAKEILNGLRQLFGYFDNSLVKEIKVESPIIISYSSIIRGNYDYDSKTVTVNCINGIICVKTLIHEIIHSNGKYIYIKDRRTPMYIEGLTEFFTLYYLKKKLSYCLDHRFTDEICKINKDYEIYTTFWGNLALVVGINNLWDYYVRGEPNIDDLIKNDVFIAFSKIEKMYKIKVKDLVDVISELQ</sequence>
<gene>
    <name evidence="1" type="ORF">J5U21_01574</name>
</gene>
<dbReference type="Proteomes" id="UP000693941">
    <property type="component" value="Chromosome"/>
</dbReference>